<evidence type="ECO:0000259" key="1">
    <source>
        <dbReference type="PROSITE" id="PS51186"/>
    </source>
</evidence>
<sequence>MDNETTDRIDIEGHQVTIRPLSAADIDLERDFIDKLSAQSKHYRFLGGVNHLSTAQLKKLCDIDFDHRMAFMASVTTHGREEEIGVSRYAVDAGGNGCEFAVTVADQWQHKGLGTLLMRKLIEFARTHHVKRLYSIDLADNAHMRQLAGDLGMQAERDPEDARQVIYSLVLE</sequence>
<dbReference type="InterPro" id="IPR016181">
    <property type="entry name" value="Acyl_CoA_acyltransferase"/>
</dbReference>
<dbReference type="SUPFAM" id="SSF55729">
    <property type="entry name" value="Acyl-CoA N-acyltransferases (Nat)"/>
    <property type="match status" value="1"/>
</dbReference>
<keyword evidence="2" id="KW-0808">Transferase</keyword>
<organism evidence="2 3">
    <name type="scientific">Exilibacterium tricleocarpae</name>
    <dbReference type="NCBI Taxonomy" id="2591008"/>
    <lineage>
        <taxon>Bacteria</taxon>
        <taxon>Pseudomonadati</taxon>
        <taxon>Pseudomonadota</taxon>
        <taxon>Gammaproteobacteria</taxon>
        <taxon>Cellvibrionales</taxon>
        <taxon>Cellvibrionaceae</taxon>
        <taxon>Exilibacterium</taxon>
    </lineage>
</organism>
<dbReference type="Pfam" id="PF13302">
    <property type="entry name" value="Acetyltransf_3"/>
    <property type="match status" value="1"/>
</dbReference>
<dbReference type="Gene3D" id="3.40.630.30">
    <property type="match status" value="1"/>
</dbReference>
<dbReference type="RefSeq" id="WP_142903769.1">
    <property type="nucleotide sequence ID" value="NZ_ML660091.1"/>
</dbReference>
<keyword evidence="3" id="KW-1185">Reference proteome</keyword>
<dbReference type="CDD" id="cd04301">
    <property type="entry name" value="NAT_SF"/>
    <property type="match status" value="1"/>
</dbReference>
<dbReference type="OrthoDB" id="9807426at2"/>
<accession>A0A545TV62</accession>
<dbReference type="GO" id="GO:0016747">
    <property type="term" value="F:acyltransferase activity, transferring groups other than amino-acyl groups"/>
    <property type="evidence" value="ECO:0007669"/>
    <property type="project" value="InterPro"/>
</dbReference>
<evidence type="ECO:0000313" key="2">
    <source>
        <dbReference type="EMBL" id="TQV81108.1"/>
    </source>
</evidence>
<dbReference type="PROSITE" id="PS51186">
    <property type="entry name" value="GNAT"/>
    <property type="match status" value="1"/>
</dbReference>
<dbReference type="EMBL" id="VHSG01000008">
    <property type="protein sequence ID" value="TQV81108.1"/>
    <property type="molecule type" value="Genomic_DNA"/>
</dbReference>
<dbReference type="Proteomes" id="UP000319732">
    <property type="component" value="Unassembled WGS sequence"/>
</dbReference>
<dbReference type="InterPro" id="IPR000182">
    <property type="entry name" value="GNAT_dom"/>
</dbReference>
<gene>
    <name evidence="2" type="ORF">FKG94_08330</name>
</gene>
<protein>
    <submittedName>
        <fullName evidence="2">GNAT family N-acetyltransferase</fullName>
    </submittedName>
</protein>
<feature type="domain" description="N-acetyltransferase" evidence="1">
    <location>
        <begin position="16"/>
        <end position="172"/>
    </location>
</feature>
<evidence type="ECO:0000313" key="3">
    <source>
        <dbReference type="Proteomes" id="UP000319732"/>
    </source>
</evidence>
<reference evidence="2 3" key="1">
    <citation type="submission" date="2019-06" db="EMBL/GenBank/DDBJ databases">
        <title>Whole genome sequence for Cellvibrionaceae sp. R142.</title>
        <authorList>
            <person name="Wang G."/>
        </authorList>
    </citation>
    <scope>NUCLEOTIDE SEQUENCE [LARGE SCALE GENOMIC DNA]</scope>
    <source>
        <strain evidence="2 3">R142</strain>
    </source>
</reference>
<proteinExistence type="predicted"/>
<name>A0A545TV62_9GAMM</name>
<dbReference type="AlphaFoldDB" id="A0A545TV62"/>
<comment type="caution">
    <text evidence="2">The sequence shown here is derived from an EMBL/GenBank/DDBJ whole genome shotgun (WGS) entry which is preliminary data.</text>
</comment>